<dbReference type="PANTHER" id="PTHR43685:SF3">
    <property type="entry name" value="SLR2126 PROTEIN"/>
    <property type="match status" value="1"/>
</dbReference>
<evidence type="ECO:0000313" key="4">
    <source>
        <dbReference type="Proteomes" id="UP000734823"/>
    </source>
</evidence>
<name>A0ABR7L6S1_9PSEU</name>
<feature type="transmembrane region" description="Helical" evidence="2">
    <location>
        <begin position="852"/>
        <end position="873"/>
    </location>
</feature>
<feature type="transmembrane region" description="Helical" evidence="2">
    <location>
        <begin position="788"/>
        <end position="807"/>
    </location>
</feature>
<evidence type="ECO:0000313" key="3">
    <source>
        <dbReference type="EMBL" id="MBC6448396.1"/>
    </source>
</evidence>
<feature type="transmembrane region" description="Helical" evidence="2">
    <location>
        <begin position="659"/>
        <end position="677"/>
    </location>
</feature>
<proteinExistence type="predicted"/>
<dbReference type="PANTHER" id="PTHR43685">
    <property type="entry name" value="GLYCOSYLTRANSFERASE"/>
    <property type="match status" value="1"/>
</dbReference>
<keyword evidence="2" id="KW-0472">Membrane</keyword>
<dbReference type="InterPro" id="IPR050834">
    <property type="entry name" value="Glycosyltransf_2"/>
</dbReference>
<dbReference type="InterPro" id="IPR029044">
    <property type="entry name" value="Nucleotide-diphossugar_trans"/>
</dbReference>
<keyword evidence="2" id="KW-1133">Transmembrane helix</keyword>
<accession>A0ABR7L6S1</accession>
<evidence type="ECO:0000256" key="1">
    <source>
        <dbReference type="SAM" id="MobiDB-lite"/>
    </source>
</evidence>
<keyword evidence="2" id="KW-0812">Transmembrane</keyword>
<protein>
    <submittedName>
        <fullName evidence="3">Glycosyltransferase</fullName>
    </submittedName>
</protein>
<dbReference type="Gene3D" id="3.90.550.10">
    <property type="entry name" value="Spore Coat Polysaccharide Biosynthesis Protein SpsA, Chain A"/>
    <property type="match status" value="1"/>
</dbReference>
<feature type="compositionally biased region" description="Low complexity" evidence="1">
    <location>
        <begin position="414"/>
        <end position="429"/>
    </location>
</feature>
<organism evidence="3 4">
    <name type="scientific">Actinokineospora xionganensis</name>
    <dbReference type="NCBI Taxonomy" id="2684470"/>
    <lineage>
        <taxon>Bacteria</taxon>
        <taxon>Bacillati</taxon>
        <taxon>Actinomycetota</taxon>
        <taxon>Actinomycetes</taxon>
        <taxon>Pseudonocardiales</taxon>
        <taxon>Pseudonocardiaceae</taxon>
        <taxon>Actinokineospora</taxon>
    </lineage>
</organism>
<feature type="transmembrane region" description="Helical" evidence="2">
    <location>
        <begin position="633"/>
        <end position="652"/>
    </location>
</feature>
<evidence type="ECO:0000256" key="2">
    <source>
        <dbReference type="SAM" id="Phobius"/>
    </source>
</evidence>
<gene>
    <name evidence="3" type="ORF">GPZ80_14580</name>
</gene>
<feature type="transmembrane region" description="Helical" evidence="2">
    <location>
        <begin position="501"/>
        <end position="520"/>
    </location>
</feature>
<feature type="transmembrane region" description="Helical" evidence="2">
    <location>
        <begin position="763"/>
        <end position="781"/>
    </location>
</feature>
<keyword evidence="4" id="KW-1185">Reference proteome</keyword>
<reference evidence="3 4" key="1">
    <citation type="submission" date="2020-06" db="EMBL/GenBank/DDBJ databases">
        <title>Actinokineospora xiongansis sp. nov., isolated from soil of Baiyangdian.</title>
        <authorList>
            <person name="Zhang X."/>
        </authorList>
    </citation>
    <scope>NUCLEOTIDE SEQUENCE [LARGE SCALE GENOMIC DNA]</scope>
    <source>
        <strain evidence="3 4">HBU206404</strain>
    </source>
</reference>
<feature type="transmembrane region" description="Helical" evidence="2">
    <location>
        <begin position="578"/>
        <end position="598"/>
    </location>
</feature>
<feature type="transmembrane region" description="Helical" evidence="2">
    <location>
        <begin position="610"/>
        <end position="627"/>
    </location>
</feature>
<feature type="transmembrane region" description="Helical" evidence="2">
    <location>
        <begin position="683"/>
        <end position="701"/>
    </location>
</feature>
<dbReference type="EMBL" id="JABVED010000007">
    <property type="protein sequence ID" value="MBC6448396.1"/>
    <property type="molecule type" value="Genomic_DNA"/>
</dbReference>
<dbReference type="SUPFAM" id="SSF53448">
    <property type="entry name" value="Nucleotide-diphospho-sugar transferases"/>
    <property type="match status" value="1"/>
</dbReference>
<comment type="caution">
    <text evidence="3">The sequence shown here is derived from an EMBL/GenBank/DDBJ whole genome shotgun (WGS) entry which is preliminary data.</text>
</comment>
<feature type="transmembrane region" description="Helical" evidence="2">
    <location>
        <begin position="819"/>
        <end position="840"/>
    </location>
</feature>
<sequence>MPREVFAVVPPRSRQVSSRGAPVLRTAPVLAVLVCHDGAQWLRLALSALRHSTPRPRHIIAVDTGSTDETATVLAAAANGPDRILDGVLTLDRDTGYSDAVHAAVDHAVRRWGDPGGWIWLLHDDSAADPECLATLLLAAEMSPGAGVLGPLAVEWHDPRLVIEAGLSTDASGHRQTGIGPSEVDWNALGRTADDDRRFEQSTEVLAVSSAGMLIRRELWERLGGFDRAIPMMREDIDFGWRANRAGQIVLCVPAARIRHVRAVARDLRGIDARSAVGPSTRAIDRAHGLRTFLVNCSTLSFLIGVPRLVMLCLLRALGFAMQRRLTESRLELRAAGYLLGGGARLREARAARSATAGRGSVRGLFTSRLTRFRNAVRGALSTMVRRRVAADAALGRLPDPGVVWTPPEAGQTPRAPLGPDALPAGALGRPKRAGLRRPPDAIAVPVAVPDDVPAGLRPSPRPRPSPVPRDGSGPEPAGDLMLVHVNRGAVLRQIAFSPPLLLMLGLIALAIAVNSARWGTDLAGGRLLPVGDLGQTWSDYVATWHGVAGGTAAPAPAALAVVGTLGALFAPLGGPPAAVAFLFLADLPLAGLAAYVATRRAPVRRWVRALLALGYALLPPATAAVAQGRLDVVVVHILLPLVVSGIASLLVRRRTSAGGRAWLSTAAGTALGIAVIGAFTPLVHLVIVVVALGGFVLVPGNGTRRGAALFLLVLMPLALLLPWPAVVIQHPAVVLHGVGTLIENQTASVVDLLTLHAGGPGAWPYVGGAIVLAVLAGLLIRPHRGALPGLGFALLGVLAVALVRVVPATPLGATEPAHGWTGAPMLIVGWGLLWAMLGLCRTDPGATRSPLTRPAAVVGVLILGALVANAMIPGREGPLREGGGMALPSTLVRELAETRRSVLISATDGPVRQIAARPPRFGDDDYAPTPAAPLRLADLDADLRAADSPTVRSAVVRAAAGGVLFVVPPDQGAGEQLRRLAGELVADAPETSDGRPVLRLQPAAGSAALLSPELARAAVTGGEPPTRLDAGGVVPVDAAPPSVAVRVSDGPQGRLLVVAAEEEPGWQATIDGKQATIVRAWGHLVAIVIPTREAEVRIEQPTALRSVLLLTQGAVVLFILLTAIPGRREEED</sequence>
<dbReference type="Proteomes" id="UP000734823">
    <property type="component" value="Unassembled WGS sequence"/>
</dbReference>
<feature type="transmembrane region" description="Helical" evidence="2">
    <location>
        <begin position="708"/>
        <end position="727"/>
    </location>
</feature>
<feature type="region of interest" description="Disordered" evidence="1">
    <location>
        <begin position="406"/>
        <end position="480"/>
    </location>
</feature>
<feature type="compositionally biased region" description="Low complexity" evidence="1">
    <location>
        <begin position="441"/>
        <end position="459"/>
    </location>
</feature>
<dbReference type="Pfam" id="PF13641">
    <property type="entry name" value="Glyco_tranf_2_3"/>
    <property type="match status" value="1"/>
</dbReference>